<evidence type="ECO:0000313" key="2">
    <source>
        <dbReference type="EMBL" id="KAJ7712341.1"/>
    </source>
</evidence>
<name>A0AAD7H5G4_9AGAR</name>
<reference evidence="2" key="1">
    <citation type="submission" date="2023-03" db="EMBL/GenBank/DDBJ databases">
        <title>Massive genome expansion in bonnet fungi (Mycena s.s.) driven by repeated elements and novel gene families across ecological guilds.</title>
        <authorList>
            <consortium name="Lawrence Berkeley National Laboratory"/>
            <person name="Harder C.B."/>
            <person name="Miyauchi S."/>
            <person name="Viragh M."/>
            <person name="Kuo A."/>
            <person name="Thoen E."/>
            <person name="Andreopoulos B."/>
            <person name="Lu D."/>
            <person name="Skrede I."/>
            <person name="Drula E."/>
            <person name="Henrissat B."/>
            <person name="Morin E."/>
            <person name="Kohler A."/>
            <person name="Barry K."/>
            <person name="LaButti K."/>
            <person name="Morin E."/>
            <person name="Salamov A."/>
            <person name="Lipzen A."/>
            <person name="Mereny Z."/>
            <person name="Hegedus B."/>
            <person name="Baldrian P."/>
            <person name="Stursova M."/>
            <person name="Weitz H."/>
            <person name="Taylor A."/>
            <person name="Grigoriev I.V."/>
            <person name="Nagy L.G."/>
            <person name="Martin F."/>
            <person name="Kauserud H."/>
        </authorList>
    </citation>
    <scope>NUCLEOTIDE SEQUENCE</scope>
    <source>
        <strain evidence="2">CBHHK182m</strain>
    </source>
</reference>
<feature type="region of interest" description="Disordered" evidence="1">
    <location>
        <begin position="263"/>
        <end position="414"/>
    </location>
</feature>
<gene>
    <name evidence="2" type="ORF">B0H16DRAFT_1744263</name>
</gene>
<evidence type="ECO:0008006" key="4">
    <source>
        <dbReference type="Google" id="ProtNLM"/>
    </source>
</evidence>
<keyword evidence="3" id="KW-1185">Reference proteome</keyword>
<feature type="compositionally biased region" description="Basic and acidic residues" evidence="1">
    <location>
        <begin position="27"/>
        <end position="36"/>
    </location>
</feature>
<feature type="region of interest" description="Disordered" evidence="1">
    <location>
        <begin position="1"/>
        <end position="38"/>
    </location>
</feature>
<dbReference type="Proteomes" id="UP001215598">
    <property type="component" value="Unassembled WGS sequence"/>
</dbReference>
<comment type="caution">
    <text evidence="2">The sequence shown here is derived from an EMBL/GenBank/DDBJ whole genome shotgun (WGS) entry which is preliminary data.</text>
</comment>
<dbReference type="EMBL" id="JARKIB010000369">
    <property type="protein sequence ID" value="KAJ7712341.1"/>
    <property type="molecule type" value="Genomic_DNA"/>
</dbReference>
<evidence type="ECO:0000313" key="3">
    <source>
        <dbReference type="Proteomes" id="UP001215598"/>
    </source>
</evidence>
<feature type="compositionally biased region" description="Polar residues" evidence="1">
    <location>
        <begin position="283"/>
        <end position="303"/>
    </location>
</feature>
<feature type="compositionally biased region" description="Gly residues" evidence="1">
    <location>
        <begin position="357"/>
        <end position="409"/>
    </location>
</feature>
<feature type="compositionally biased region" description="Basic residues" evidence="1">
    <location>
        <begin position="336"/>
        <end position="346"/>
    </location>
</feature>
<dbReference type="AlphaFoldDB" id="A0AAD7H5G4"/>
<sequence length="700" mass="76650">MAEPVITTVPQAGSHEATATSHSGHTSAEREGEPASDRIAQSGMERGYTMSEMADLRREYLADQDLDTSIAVRTNLLASKKALDPEDVIDRGVAILNARTGRRFTPESGFFLRTERTISEMQFLLDRAADLVDGCTSSFQIDPFKSLSKVLRNANDLNELHVAWLALSTRIGLAQRNLDKYESGYAASRDEDVLLSPLSTNPEVYKVFPCNRTDISDVNYLFNHVPHLQELRPTMYDPKVEWLPDKLPAPAYLARAFPHRPPEERPAVLTYTPHGERKEIVLPSSTSRGAGPDSSSPLRNTNPADGHLRRMSIGKRLQRLESFDRQARIDEPPPLPRRRPRPRPRRAQTPPPPPGPGGGNGGPGGGGNSGGGGGYGGGGAPGGNSNGGNGNGGGSQGSGNNGGNGGGGNQPFPYVAPGAPYGTMVPTIEPKLKLESLPEWDGDHETAVDYFWDIGQVATLLGWLPDGVGVLVALPAQKDSQVHLWFSTLPAERQAEMRTHYTVYLQVIKDSYLGKRWQLLMNAKFEAQAFRQDGHEKESPQVFLGRRIKYVRLLTNTDEGGPIEVFLIMRRAPHFLEHPSTRPTRRANLTTTVEDPASVEELELATAEGEGKVDLPEEDVTIRQVYQTLKRKQCPPPPGGYPFSRNDHVTTKMGKAPPSPCKVCGSPNHWDKECPDWNVYIERQKRGTLLVVTGAAARGE</sequence>
<protein>
    <recommendedName>
        <fullName evidence="4">CCHC-type domain-containing protein</fullName>
    </recommendedName>
</protein>
<proteinExistence type="predicted"/>
<accession>A0AAD7H5G4</accession>
<organism evidence="2 3">
    <name type="scientific">Mycena metata</name>
    <dbReference type="NCBI Taxonomy" id="1033252"/>
    <lineage>
        <taxon>Eukaryota</taxon>
        <taxon>Fungi</taxon>
        <taxon>Dikarya</taxon>
        <taxon>Basidiomycota</taxon>
        <taxon>Agaricomycotina</taxon>
        <taxon>Agaricomycetes</taxon>
        <taxon>Agaricomycetidae</taxon>
        <taxon>Agaricales</taxon>
        <taxon>Marasmiineae</taxon>
        <taxon>Mycenaceae</taxon>
        <taxon>Mycena</taxon>
    </lineage>
</organism>
<feature type="compositionally biased region" description="Polar residues" evidence="1">
    <location>
        <begin position="17"/>
        <end position="26"/>
    </location>
</feature>
<feature type="compositionally biased region" description="Basic and acidic residues" evidence="1">
    <location>
        <begin position="318"/>
        <end position="331"/>
    </location>
</feature>
<evidence type="ECO:0000256" key="1">
    <source>
        <dbReference type="SAM" id="MobiDB-lite"/>
    </source>
</evidence>